<gene>
    <name evidence="2" type="ORF">Tci_656879</name>
</gene>
<dbReference type="Pfam" id="PF23209">
    <property type="entry name" value="IDM1_C"/>
    <property type="match status" value="1"/>
</dbReference>
<dbReference type="InterPro" id="IPR056511">
    <property type="entry name" value="IDM1_C"/>
</dbReference>
<name>A0A699KCW8_TANCI</name>
<proteinExistence type="predicted"/>
<dbReference type="GO" id="GO:0003714">
    <property type="term" value="F:transcription corepressor activity"/>
    <property type="evidence" value="ECO:0007669"/>
    <property type="project" value="InterPro"/>
</dbReference>
<comment type="caution">
    <text evidence="2">The sequence shown here is derived from an EMBL/GenBank/DDBJ whole genome shotgun (WGS) entry which is preliminary data.</text>
</comment>
<dbReference type="Gene3D" id="3.40.630.30">
    <property type="match status" value="1"/>
</dbReference>
<evidence type="ECO:0000259" key="1">
    <source>
        <dbReference type="PROSITE" id="PS51186"/>
    </source>
</evidence>
<accession>A0A699KCW8</accession>
<dbReference type="GO" id="GO:0005634">
    <property type="term" value="C:nucleus"/>
    <property type="evidence" value="ECO:0007669"/>
    <property type="project" value="TreeGrafter"/>
</dbReference>
<dbReference type="SUPFAM" id="SSF55729">
    <property type="entry name" value="Acyl-CoA N-acyltransferases (Nat)"/>
    <property type="match status" value="1"/>
</dbReference>
<dbReference type="EMBL" id="BKCJ010499923">
    <property type="protein sequence ID" value="GFA84907.1"/>
    <property type="molecule type" value="Genomic_DNA"/>
</dbReference>
<dbReference type="AlphaFoldDB" id="A0A699KCW8"/>
<dbReference type="InterPro" id="IPR042163">
    <property type="entry name" value="PHF12"/>
</dbReference>
<evidence type="ECO:0000313" key="2">
    <source>
        <dbReference type="EMBL" id="GFA84907.1"/>
    </source>
</evidence>
<dbReference type="CDD" id="cd04301">
    <property type="entry name" value="NAT_SF"/>
    <property type="match status" value="1"/>
</dbReference>
<protein>
    <submittedName>
        <fullName evidence="2">Increased DNA methylation 1-like</fullName>
    </submittedName>
</protein>
<organism evidence="2">
    <name type="scientific">Tanacetum cinerariifolium</name>
    <name type="common">Dalmatian daisy</name>
    <name type="synonym">Chrysanthemum cinerariifolium</name>
    <dbReference type="NCBI Taxonomy" id="118510"/>
    <lineage>
        <taxon>Eukaryota</taxon>
        <taxon>Viridiplantae</taxon>
        <taxon>Streptophyta</taxon>
        <taxon>Embryophyta</taxon>
        <taxon>Tracheophyta</taxon>
        <taxon>Spermatophyta</taxon>
        <taxon>Magnoliopsida</taxon>
        <taxon>eudicotyledons</taxon>
        <taxon>Gunneridae</taxon>
        <taxon>Pentapetalae</taxon>
        <taxon>asterids</taxon>
        <taxon>campanulids</taxon>
        <taxon>Asterales</taxon>
        <taxon>Asteraceae</taxon>
        <taxon>Asteroideae</taxon>
        <taxon>Anthemideae</taxon>
        <taxon>Anthemidinae</taxon>
        <taxon>Tanacetum</taxon>
    </lineage>
</organism>
<dbReference type="GO" id="GO:0006357">
    <property type="term" value="P:regulation of transcription by RNA polymerase II"/>
    <property type="evidence" value="ECO:0007669"/>
    <property type="project" value="TreeGrafter"/>
</dbReference>
<dbReference type="InterPro" id="IPR016181">
    <property type="entry name" value="Acyl_CoA_acyltransferase"/>
</dbReference>
<dbReference type="PANTHER" id="PTHR46309:SF7">
    <property type="entry name" value="OS04G0433900 PROTEIN"/>
    <property type="match status" value="1"/>
</dbReference>
<sequence>MVLEKDDLLLCVASIRIHGTGVAEMPLIATCSKYQRQGMCRRLLNAIEELLKSLKIEKLVLSAIPNLVEMWTKEFGFTHLDPKDKKNMSKTNMMVFPGTVWLTKTMYQGSIQIQSGSIEASVPQPYFGLIEDEIMSISCKELLQEDRNQDVDLKLPNREQHLGFEGVSCEMVCSLT</sequence>
<dbReference type="PROSITE" id="PS51186">
    <property type="entry name" value="GNAT"/>
    <property type="match status" value="1"/>
</dbReference>
<dbReference type="InterPro" id="IPR000182">
    <property type="entry name" value="GNAT_dom"/>
</dbReference>
<feature type="domain" description="N-acetyltransferase" evidence="1">
    <location>
        <begin position="1"/>
        <end position="107"/>
    </location>
</feature>
<dbReference type="GO" id="GO:0016747">
    <property type="term" value="F:acyltransferase activity, transferring groups other than amino-acyl groups"/>
    <property type="evidence" value="ECO:0007669"/>
    <property type="project" value="InterPro"/>
</dbReference>
<dbReference type="PANTHER" id="PTHR46309">
    <property type="entry name" value="PHD FINGER PROTEIN 12"/>
    <property type="match status" value="1"/>
</dbReference>
<reference evidence="2" key="1">
    <citation type="journal article" date="2019" name="Sci. Rep.">
        <title>Draft genome of Tanacetum cinerariifolium, the natural source of mosquito coil.</title>
        <authorList>
            <person name="Yamashiro T."/>
            <person name="Shiraishi A."/>
            <person name="Satake H."/>
            <person name="Nakayama K."/>
        </authorList>
    </citation>
    <scope>NUCLEOTIDE SEQUENCE</scope>
</reference>